<name>A0A2J0PGE4_9ENTR</name>
<evidence type="ECO:0000313" key="1">
    <source>
        <dbReference type="EMBL" id="PJD71791.1"/>
    </source>
</evidence>
<reference evidence="1 2" key="1">
    <citation type="journal article" date="2017" name="J. Antimicrob. Chemother.">
        <title>Characterization of the population structure, drug resistance mechanisms and plasmids of the community-associated Enterobacter cloacae complex in China.</title>
        <authorList>
            <person name="Zhou K."/>
            <person name="Yu W."/>
            <person name="Cao X."/>
            <person name="Shen P."/>
            <person name="Lu H."/>
            <person name="Luo Q."/>
            <person name="Rossen J.W.A."/>
            <person name="Xiao Y."/>
        </authorList>
    </citation>
    <scope>NUCLEOTIDE SEQUENCE [LARGE SCALE GENOMIC DNA]</scope>
    <source>
        <strain evidence="1">ECC1097</strain>
    </source>
</reference>
<dbReference type="InterPro" id="IPR027417">
    <property type="entry name" value="P-loop_NTPase"/>
</dbReference>
<dbReference type="AlphaFoldDB" id="A0A2J0PGE4"/>
<proteinExistence type="predicted"/>
<accession>A0A2J0PGE4</accession>
<dbReference type="Gene3D" id="3.40.50.300">
    <property type="entry name" value="P-loop containing nucleotide triphosphate hydrolases"/>
    <property type="match status" value="1"/>
</dbReference>
<evidence type="ECO:0000313" key="2">
    <source>
        <dbReference type="Proteomes" id="UP000230495"/>
    </source>
</evidence>
<comment type="caution">
    <text evidence="1">The sequence shown here is derived from an EMBL/GenBank/DDBJ whole genome shotgun (WGS) entry which is preliminary data.</text>
</comment>
<gene>
    <name evidence="1" type="ORF">B9Q37_19170</name>
</gene>
<protein>
    <recommendedName>
        <fullName evidence="3">NACHT domain-containing protein</fullName>
    </recommendedName>
</protein>
<dbReference type="EMBL" id="NEEU01000015">
    <property type="protein sequence ID" value="PJD71791.1"/>
    <property type="molecule type" value="Genomic_DNA"/>
</dbReference>
<dbReference type="RefSeq" id="WP_047363246.1">
    <property type="nucleotide sequence ID" value="NZ_FJYB01000004.1"/>
</dbReference>
<dbReference type="Proteomes" id="UP000230495">
    <property type="component" value="Unassembled WGS sequence"/>
</dbReference>
<organism evidence="1">
    <name type="scientific">Enterobacter kobei</name>
    <dbReference type="NCBI Taxonomy" id="208224"/>
    <lineage>
        <taxon>Bacteria</taxon>
        <taxon>Pseudomonadati</taxon>
        <taxon>Pseudomonadota</taxon>
        <taxon>Gammaproteobacteria</taxon>
        <taxon>Enterobacterales</taxon>
        <taxon>Enterobacteriaceae</taxon>
        <taxon>Enterobacter</taxon>
        <taxon>Enterobacter cloacae complex</taxon>
    </lineage>
</organism>
<dbReference type="SUPFAM" id="SSF52540">
    <property type="entry name" value="P-loop containing nucleoside triphosphate hydrolases"/>
    <property type="match status" value="1"/>
</dbReference>
<sequence length="624" mass="71114">MSVEVLLTAMAKAGVTAATKEMVSRAIKGWGGGYLAGRKALRHLDSSEGFINYLTKHVCLVNRIRTIHSNEADVFLNDIYYPLTVCDMGSEFDLERDFPPVQSGLKIDDSFISFDNKLTNLIGIAGQGKSTILRKSFMQSIMYGDKLPIFIELRNAEQNGILHAIMKILKSIGVDSSLDVVKEILGANKLSLFLDGFDEVSSENRSKILDEIMELNLTYDIKITTSSRPDTEICHISNIKNLRVKKLNKQDVIGIIKKLKSNKPEETNNDAENIIKKIESEDNLSQVMVSPILVTLLYVCYPYMDITPNNHVEFYTDLFNTLYLRHDKLKGYTREKKSTLGNTLAYDSFCAFSFICLQKNHISMKHKDMIDNARLALRNIKIQKPEEHSPEHLCEDFVDVTCLIQKDGFQRYSFLHKSICEFHAASFIKEMGMDTKPKFYENILNRIFDNNQELLNTVIFLKHLDQHDFAKNLTIPLLEKLGVNLWDDPSDKIIDAFMNNTLDGAQAKIKTREGKVIISGLRFKSKNIWLSLYEAELEPGTIMNISKVIFDALWREVLSEPTTVQDGTKTMMVDVVTIIDDSLRSKIRGDLKEIMIKIHEKVYKNTKNLMDSSEENMLSLLNIS</sequence>
<dbReference type="OrthoDB" id="6875580at2"/>
<evidence type="ECO:0008006" key="3">
    <source>
        <dbReference type="Google" id="ProtNLM"/>
    </source>
</evidence>